<proteinExistence type="inferred from homology"/>
<evidence type="ECO:0000259" key="7">
    <source>
        <dbReference type="PROSITE" id="PS50250"/>
    </source>
</evidence>
<sequence length="459" mass="50612">MAAALPSGQGSSSQPSSLAPITITDLPRLDIDSYISNYSGRTRFDRLMTIGKTCVSLRIEAFKAAVHEAKNGSDVGQYKEACHHLHQFAPGEPEAERDEKWIEETESANKQETSRLESELKGYRNNLIKESIRMGNEDLGKHYEKIGKLAEATEAYTKMRNDASTTKHIVDCGLNLARVALQCHDWTAVVSNIGKVANVPSGDDEQWTVAYTKIISGVALMRLELYHDAAKHLIQTNSNADPATFSHVASPSDIAIYGGLLALATMDRQDIQAKVLDNPNFRVFLENEPIIRKALALFVSGRYSGCLELLESVRPDYSLDFHLQPHLAAVYGKIRAKCIVQYLIPYSCVTLESLDATFSKPGESIEAELVGMIRGGSLRARIDTKNKLLVADRPDPRLAMQTNALGVARKYEHEARERLRRMNLIVARLEVCGTKRGSTDVTAAAMASGIGARIKNLLN</sequence>
<dbReference type="PANTHER" id="PTHR14145">
    <property type="entry name" value="26S PROTESOME SUBUNIT 6"/>
    <property type="match status" value="1"/>
</dbReference>
<dbReference type="GO" id="GO:0008180">
    <property type="term" value="C:COP9 signalosome"/>
    <property type="evidence" value="ECO:0007669"/>
    <property type="project" value="UniProtKB-KW"/>
</dbReference>
<dbReference type="InterPro" id="IPR036390">
    <property type="entry name" value="WH_DNA-bd_sf"/>
</dbReference>
<dbReference type="SMART" id="SM00088">
    <property type="entry name" value="PINT"/>
    <property type="match status" value="1"/>
</dbReference>
<protein>
    <submittedName>
        <fullName evidence="8">COP9 signalosome complex subunit 1</fullName>
    </submittedName>
</protein>
<keyword evidence="6" id="KW-0539">Nucleus</keyword>
<dbReference type="GO" id="GO:0005737">
    <property type="term" value="C:cytoplasm"/>
    <property type="evidence" value="ECO:0007669"/>
    <property type="project" value="UniProtKB-SubCell"/>
</dbReference>
<evidence type="ECO:0000256" key="6">
    <source>
        <dbReference type="ARBA" id="ARBA00023242"/>
    </source>
</evidence>
<keyword evidence="5" id="KW-0736">Signalosome</keyword>
<evidence type="ECO:0000256" key="1">
    <source>
        <dbReference type="ARBA" id="ARBA00004123"/>
    </source>
</evidence>
<name>A0A0N0RSY3_ESCWE</name>
<dbReference type="Gene3D" id="1.25.40.570">
    <property type="match status" value="1"/>
</dbReference>
<comment type="caution">
    <text evidence="8">The sequence shown here is derived from an EMBL/GenBank/DDBJ whole genome shotgun (WGS) entry which is preliminary data.</text>
</comment>
<dbReference type="InterPro" id="IPR045135">
    <property type="entry name" value="Rpn7_N"/>
</dbReference>
<evidence type="ECO:0000256" key="5">
    <source>
        <dbReference type="ARBA" id="ARBA00022790"/>
    </source>
</evidence>
<feature type="domain" description="PCI" evidence="7">
    <location>
        <begin position="222"/>
        <end position="396"/>
    </location>
</feature>
<evidence type="ECO:0000256" key="2">
    <source>
        <dbReference type="ARBA" id="ARBA00004496"/>
    </source>
</evidence>
<dbReference type="PROSITE" id="PS50250">
    <property type="entry name" value="PCI"/>
    <property type="match status" value="1"/>
</dbReference>
<dbReference type="Pfam" id="PF01399">
    <property type="entry name" value="PCI"/>
    <property type="match status" value="1"/>
</dbReference>
<keyword evidence="4" id="KW-0963">Cytoplasm</keyword>
<accession>A0A0N0RSY3</accession>
<keyword evidence="9" id="KW-1185">Reference proteome</keyword>
<evidence type="ECO:0000313" key="8">
    <source>
        <dbReference type="EMBL" id="KOS16945.1"/>
    </source>
</evidence>
<dbReference type="Proteomes" id="UP000053831">
    <property type="component" value="Unassembled WGS sequence"/>
</dbReference>
<comment type="subcellular location">
    <subcellularLocation>
        <location evidence="2">Cytoplasm</location>
    </subcellularLocation>
    <subcellularLocation>
        <location evidence="1">Nucleus</location>
    </subcellularLocation>
</comment>
<dbReference type="SUPFAM" id="SSF46785">
    <property type="entry name" value="Winged helix' DNA-binding domain"/>
    <property type="match status" value="1"/>
</dbReference>
<reference evidence="8 9" key="1">
    <citation type="submission" date="2015-07" db="EMBL/GenBank/DDBJ databases">
        <title>The genome of the fungus Escovopsis weberi, a specialized disease agent of ant agriculture.</title>
        <authorList>
            <person name="de Man T.J."/>
            <person name="Stajich J.E."/>
            <person name="Kubicek C.P."/>
            <person name="Chenthamara K."/>
            <person name="Atanasova L."/>
            <person name="Druzhinina I.S."/>
            <person name="Birnbaum S."/>
            <person name="Barribeau S.M."/>
            <person name="Teiling C."/>
            <person name="Suen G."/>
            <person name="Currie C."/>
            <person name="Gerardo N.M."/>
        </authorList>
    </citation>
    <scope>NUCLEOTIDE SEQUENCE [LARGE SCALE GENOMIC DNA]</scope>
</reference>
<gene>
    <name evidence="8" type="ORF">ESCO_004626</name>
</gene>
<dbReference type="InterPro" id="IPR000717">
    <property type="entry name" value="PCI_dom"/>
</dbReference>
<evidence type="ECO:0000256" key="3">
    <source>
        <dbReference type="ARBA" id="ARBA00008793"/>
    </source>
</evidence>
<dbReference type="Pfam" id="PF10602">
    <property type="entry name" value="RPN7"/>
    <property type="match status" value="1"/>
</dbReference>
<comment type="similarity">
    <text evidence="3">Belongs to the CSN1 family.</text>
</comment>
<dbReference type="AlphaFoldDB" id="A0A0N0RSY3"/>
<organism evidence="8 9">
    <name type="scientific">Escovopsis weberi</name>
    <dbReference type="NCBI Taxonomy" id="150374"/>
    <lineage>
        <taxon>Eukaryota</taxon>
        <taxon>Fungi</taxon>
        <taxon>Dikarya</taxon>
        <taxon>Ascomycota</taxon>
        <taxon>Pezizomycotina</taxon>
        <taxon>Sordariomycetes</taxon>
        <taxon>Hypocreomycetidae</taxon>
        <taxon>Hypocreales</taxon>
        <taxon>Hypocreaceae</taxon>
        <taxon>Escovopsis</taxon>
    </lineage>
</organism>
<evidence type="ECO:0000313" key="9">
    <source>
        <dbReference type="Proteomes" id="UP000053831"/>
    </source>
</evidence>
<dbReference type="EMBL" id="LGSR01000029">
    <property type="protein sequence ID" value="KOS16945.1"/>
    <property type="molecule type" value="Genomic_DNA"/>
</dbReference>
<dbReference type="STRING" id="150374.A0A0N0RSY3"/>
<evidence type="ECO:0000256" key="4">
    <source>
        <dbReference type="ARBA" id="ARBA00022490"/>
    </source>
</evidence>
<dbReference type="InterPro" id="IPR019585">
    <property type="entry name" value="Rpn7/CSN1"/>
</dbReference>
<dbReference type="OrthoDB" id="422427at2759"/>
<dbReference type="PANTHER" id="PTHR14145:SF2">
    <property type="entry name" value="COP9 SIGNALOSOME COMPLEX SUBUNIT 1"/>
    <property type="match status" value="1"/>
</dbReference>